<feature type="domain" description="Ribosome maturation factor RimM PRC barrel" evidence="7">
    <location>
        <begin position="98"/>
        <end position="166"/>
    </location>
</feature>
<dbReference type="GO" id="GO:0043022">
    <property type="term" value="F:ribosome binding"/>
    <property type="evidence" value="ECO:0007669"/>
    <property type="project" value="InterPro"/>
</dbReference>
<sequence length="173" mass="19544">MRNELICLGVITSSHGISGNVKIRTFTENPEDFTSYGMLTDGTNTYKISIVSVTSQNTIIAKIKNIVSRNDADLLRNKKLFIEKDKLPNLTNNDEFYHNDLIGLNVILEDNKVYGNVKKIHNFGSCDIIEICLSYSKQSTMLPFTKNIFPHINIKEKYIIVNLPEIIGNSSDT</sequence>
<dbReference type="SUPFAM" id="SSF50346">
    <property type="entry name" value="PRC-barrel domain"/>
    <property type="match status" value="1"/>
</dbReference>
<dbReference type="Gene3D" id="2.40.30.60">
    <property type="entry name" value="RimM"/>
    <property type="match status" value="1"/>
</dbReference>
<comment type="similarity">
    <text evidence="5">Belongs to the RimM family.</text>
</comment>
<dbReference type="Gene3D" id="2.30.30.240">
    <property type="entry name" value="PRC-barrel domain"/>
    <property type="match status" value="1"/>
</dbReference>
<keyword evidence="4 5" id="KW-0143">Chaperone</keyword>
<dbReference type="STRING" id="1242993.ehr_00544"/>
<evidence type="ECO:0000256" key="4">
    <source>
        <dbReference type="ARBA" id="ARBA00023186"/>
    </source>
</evidence>
<evidence type="ECO:0000259" key="6">
    <source>
        <dbReference type="Pfam" id="PF01782"/>
    </source>
</evidence>
<comment type="function">
    <text evidence="5">An accessory protein needed during the final step in the assembly of 30S ribosomal subunit, possibly for assembly of the head region. Essential for efficient processing of 16S rRNA. May be needed both before and after RbfA during the maturation of 16S rRNA. It has affinity for free ribosomal 30S subunits but not for 70S ribosomes.</text>
</comment>
<dbReference type="PANTHER" id="PTHR33692:SF1">
    <property type="entry name" value="RIBOSOME MATURATION FACTOR RIMM"/>
    <property type="match status" value="1"/>
</dbReference>
<comment type="subcellular location">
    <subcellularLocation>
        <location evidence="5">Cytoplasm</location>
    </subcellularLocation>
</comment>
<evidence type="ECO:0000256" key="5">
    <source>
        <dbReference type="HAMAP-Rule" id="MF_00014"/>
    </source>
</evidence>
<feature type="domain" description="RimM N-terminal" evidence="6">
    <location>
        <begin position="8"/>
        <end position="85"/>
    </location>
</feature>
<organism evidence="8 9">
    <name type="scientific">Ehrlichia minasensis</name>
    <dbReference type="NCBI Taxonomy" id="1242993"/>
    <lineage>
        <taxon>Bacteria</taxon>
        <taxon>Pseudomonadati</taxon>
        <taxon>Pseudomonadota</taxon>
        <taxon>Alphaproteobacteria</taxon>
        <taxon>Rickettsiales</taxon>
        <taxon>Anaplasmataceae</taxon>
        <taxon>Ehrlichia</taxon>
    </lineage>
</organism>
<dbReference type="RefSeq" id="WP_045171193.1">
    <property type="nucleotide sequence ID" value="NZ_QOHL01000006.1"/>
</dbReference>
<dbReference type="InterPro" id="IPR002676">
    <property type="entry name" value="RimM_N"/>
</dbReference>
<dbReference type="GO" id="GO:0006364">
    <property type="term" value="P:rRNA processing"/>
    <property type="evidence" value="ECO:0007669"/>
    <property type="project" value="UniProtKB-UniRule"/>
</dbReference>
<dbReference type="InterPro" id="IPR009000">
    <property type="entry name" value="Transl_B-barrel_sf"/>
</dbReference>
<dbReference type="GO" id="GO:0042274">
    <property type="term" value="P:ribosomal small subunit biogenesis"/>
    <property type="evidence" value="ECO:0007669"/>
    <property type="project" value="UniProtKB-UniRule"/>
</dbReference>
<evidence type="ECO:0000259" key="7">
    <source>
        <dbReference type="Pfam" id="PF24986"/>
    </source>
</evidence>
<comment type="subunit">
    <text evidence="5">Binds ribosomal protein uS19.</text>
</comment>
<dbReference type="EMBL" id="QOHL01000006">
    <property type="protein sequence ID" value="RZB12859.1"/>
    <property type="molecule type" value="Genomic_DNA"/>
</dbReference>
<evidence type="ECO:0000256" key="1">
    <source>
        <dbReference type="ARBA" id="ARBA00022490"/>
    </source>
</evidence>
<evidence type="ECO:0000256" key="2">
    <source>
        <dbReference type="ARBA" id="ARBA00022517"/>
    </source>
</evidence>
<name>A0A4Q6I897_9RICK</name>
<dbReference type="GO" id="GO:0005840">
    <property type="term" value="C:ribosome"/>
    <property type="evidence" value="ECO:0007669"/>
    <property type="project" value="InterPro"/>
</dbReference>
<dbReference type="Proteomes" id="UP000293377">
    <property type="component" value="Unassembled WGS sequence"/>
</dbReference>
<protein>
    <recommendedName>
        <fullName evidence="5">Ribosome maturation factor RimM</fullName>
    </recommendedName>
</protein>
<comment type="domain">
    <text evidence="5">The PRC barrel domain binds ribosomal protein uS19.</text>
</comment>
<dbReference type="Pfam" id="PF01782">
    <property type="entry name" value="RimM"/>
    <property type="match status" value="1"/>
</dbReference>
<dbReference type="SUPFAM" id="SSF50447">
    <property type="entry name" value="Translation proteins"/>
    <property type="match status" value="1"/>
</dbReference>
<accession>A0A4Q6I897</accession>
<gene>
    <name evidence="5 8" type="primary">rimM</name>
    <name evidence="8" type="ORF">DRF75_01985</name>
</gene>
<dbReference type="InterPro" id="IPR036976">
    <property type="entry name" value="RimM_N_sf"/>
</dbReference>
<dbReference type="OrthoDB" id="9788191at2"/>
<dbReference type="InterPro" id="IPR011961">
    <property type="entry name" value="RimM"/>
</dbReference>
<dbReference type="HAMAP" id="MF_00014">
    <property type="entry name" value="Ribosome_mat_RimM"/>
    <property type="match status" value="1"/>
</dbReference>
<proteinExistence type="inferred from homology"/>
<dbReference type="PANTHER" id="PTHR33692">
    <property type="entry name" value="RIBOSOME MATURATION FACTOR RIMM"/>
    <property type="match status" value="1"/>
</dbReference>
<reference evidence="8 9" key="1">
    <citation type="submission" date="2018-06" db="EMBL/GenBank/DDBJ databases">
        <title>Complete Genome Sequence of Ehrlichia minasensis Isolated From Cattle.</title>
        <authorList>
            <person name="Aguiar D.M."/>
            <person name="Araujo J.P.A.Jr."/>
            <person name="Nakazato L."/>
            <person name="Bard E."/>
            <person name="Cabezas-Cruz A."/>
        </authorList>
    </citation>
    <scope>NUCLEOTIDE SEQUENCE [LARGE SCALE GENOMIC DNA]</scope>
    <source>
        <strain evidence="8 9">B11</strain>
    </source>
</reference>
<dbReference type="NCBIfam" id="TIGR02273">
    <property type="entry name" value="16S_RimM"/>
    <property type="match status" value="1"/>
</dbReference>
<dbReference type="AlphaFoldDB" id="A0A4Q6I897"/>
<keyword evidence="3 5" id="KW-0698">rRNA processing</keyword>
<dbReference type="InterPro" id="IPR011033">
    <property type="entry name" value="PRC_barrel-like_sf"/>
</dbReference>
<dbReference type="GO" id="GO:0005737">
    <property type="term" value="C:cytoplasm"/>
    <property type="evidence" value="ECO:0007669"/>
    <property type="project" value="UniProtKB-SubCell"/>
</dbReference>
<keyword evidence="9" id="KW-1185">Reference proteome</keyword>
<dbReference type="InterPro" id="IPR056792">
    <property type="entry name" value="PRC_RimM"/>
</dbReference>
<keyword evidence="2 5" id="KW-0690">Ribosome biogenesis</keyword>
<dbReference type="NCBIfam" id="NF011186">
    <property type="entry name" value="PRK14592.1"/>
    <property type="match status" value="1"/>
</dbReference>
<evidence type="ECO:0000256" key="3">
    <source>
        <dbReference type="ARBA" id="ARBA00022552"/>
    </source>
</evidence>
<comment type="caution">
    <text evidence="8">The sequence shown here is derived from an EMBL/GenBank/DDBJ whole genome shotgun (WGS) entry which is preliminary data.</text>
</comment>
<evidence type="ECO:0000313" key="8">
    <source>
        <dbReference type="EMBL" id="RZB12859.1"/>
    </source>
</evidence>
<keyword evidence="1 5" id="KW-0963">Cytoplasm</keyword>
<dbReference type="Pfam" id="PF24986">
    <property type="entry name" value="PRC_RimM"/>
    <property type="match status" value="1"/>
</dbReference>
<evidence type="ECO:0000313" key="9">
    <source>
        <dbReference type="Proteomes" id="UP000293377"/>
    </source>
</evidence>